<protein>
    <submittedName>
        <fullName evidence="1">Uncharacterized protein</fullName>
    </submittedName>
</protein>
<evidence type="ECO:0000313" key="2">
    <source>
        <dbReference type="Proteomes" id="UP000540919"/>
    </source>
</evidence>
<comment type="caution">
    <text evidence="1">The sequence shown here is derived from an EMBL/GenBank/DDBJ whole genome shotgun (WGS) entry which is preliminary data.</text>
</comment>
<organism evidence="1 2">
    <name type="scientific">Anaerococcus faecalis</name>
    <dbReference type="NCBI Taxonomy" id="2742993"/>
    <lineage>
        <taxon>Bacteria</taxon>
        <taxon>Bacillati</taxon>
        <taxon>Bacillota</taxon>
        <taxon>Tissierellia</taxon>
        <taxon>Tissierellales</taxon>
        <taxon>Peptoniphilaceae</taxon>
        <taxon>Anaerococcus</taxon>
    </lineage>
</organism>
<gene>
    <name evidence="1" type="ORF">HV819_09475</name>
</gene>
<dbReference type="Proteomes" id="UP000540919">
    <property type="component" value="Unassembled WGS sequence"/>
</dbReference>
<keyword evidence="2" id="KW-1185">Reference proteome</keyword>
<accession>A0ABX2NBX4</accession>
<proteinExistence type="predicted"/>
<reference evidence="1 2" key="1">
    <citation type="submission" date="2020-06" db="EMBL/GenBank/DDBJ databases">
        <title>Anaerococcus sp. nov., isolated form swine feces.</title>
        <authorList>
            <person name="Yu S."/>
        </authorList>
    </citation>
    <scope>NUCLEOTIDE SEQUENCE [LARGE SCALE GENOMIC DNA]</scope>
    <source>
        <strain evidence="1 2">AGMB00486</strain>
    </source>
</reference>
<dbReference type="RefSeq" id="WP_176270060.1">
    <property type="nucleotide sequence ID" value="NZ_JABVBA010000010.1"/>
</dbReference>
<name>A0ABX2NBX4_9FIRM</name>
<dbReference type="EMBL" id="JABVBA010000010">
    <property type="protein sequence ID" value="NVF12183.1"/>
    <property type="molecule type" value="Genomic_DNA"/>
</dbReference>
<evidence type="ECO:0000313" key="1">
    <source>
        <dbReference type="EMBL" id="NVF12183.1"/>
    </source>
</evidence>
<sequence length="152" mass="17596">MKKIINNPENYRKELVEGVNKTHAHKYQLLNYYFGISRRKDSLKKDKAEILIAESGRYLSLFLEYIEDKILDGCAIEIVFILHLSSKKENYNHIKKDIGKIFLKMGIDFNESVLSFLGTKLSFVKTGKAKVSKAFAELNSKQLYEALSSYYN</sequence>